<dbReference type="STRING" id="509190.Cseg_2296"/>
<gene>
    <name evidence="1" type="ordered locus">Cseg_2296</name>
</gene>
<protein>
    <submittedName>
        <fullName evidence="1">Uncharacterized protein</fullName>
    </submittedName>
</protein>
<proteinExistence type="predicted"/>
<reference evidence="2" key="1">
    <citation type="journal article" date="2011" name="J. Bacteriol.">
        <title>Genome sequences of eight morphologically diverse alphaproteobacteria.</title>
        <authorList>
            <consortium name="US DOE Joint Genome Institute"/>
            <person name="Brown P.J."/>
            <person name="Kysela D.T."/>
            <person name="Buechlein A."/>
            <person name="Hemmerich C."/>
            <person name="Brun Y.V."/>
        </authorList>
    </citation>
    <scope>NUCLEOTIDE SEQUENCE [LARGE SCALE GENOMIC DNA]</scope>
    <source>
        <strain evidence="2">ATCC 21756 / DSM 7131 / JCM 7823 / NBRC 15250 / LMG 17158 / TK0059</strain>
    </source>
</reference>
<dbReference type="HOGENOM" id="CLU_3326180_0_0_5"/>
<evidence type="ECO:0000313" key="1">
    <source>
        <dbReference type="EMBL" id="ADG10758.1"/>
    </source>
</evidence>
<dbReference type="EMBL" id="CP002008">
    <property type="protein sequence ID" value="ADG10758.1"/>
    <property type="molecule type" value="Genomic_DNA"/>
</dbReference>
<sequence>MSLSFLIGAILGSGLFIALGRAPAEKLIAIVQERMRGN</sequence>
<dbReference type="Proteomes" id="UP000002629">
    <property type="component" value="Chromosome"/>
</dbReference>
<organism evidence="1 2">
    <name type="scientific">Caulobacter segnis (strain ATCC 21756 / DSM 7131 / JCM 7823 / NBRC 15250 / LMG 17158 / TK0059)</name>
    <name type="common">Mycoplana segnis</name>
    <dbReference type="NCBI Taxonomy" id="509190"/>
    <lineage>
        <taxon>Bacteria</taxon>
        <taxon>Pseudomonadati</taxon>
        <taxon>Pseudomonadota</taxon>
        <taxon>Alphaproteobacteria</taxon>
        <taxon>Caulobacterales</taxon>
        <taxon>Caulobacteraceae</taxon>
        <taxon>Caulobacter</taxon>
    </lineage>
</organism>
<accession>D5VH40</accession>
<dbReference type="AlphaFoldDB" id="D5VH40"/>
<dbReference type="KEGG" id="cse:Cseg_2296"/>
<name>D5VH40_CAUST</name>
<evidence type="ECO:0000313" key="2">
    <source>
        <dbReference type="Proteomes" id="UP000002629"/>
    </source>
</evidence>